<evidence type="ECO:0000256" key="1">
    <source>
        <dbReference type="SAM" id="MobiDB-lite"/>
    </source>
</evidence>
<feature type="region of interest" description="Disordered" evidence="1">
    <location>
        <begin position="1"/>
        <end position="76"/>
    </location>
</feature>
<keyword evidence="3" id="KW-1185">Reference proteome</keyword>
<gene>
    <name evidence="2" type="ORF">HMPREF9440_02052</name>
</gene>
<feature type="compositionally biased region" description="Basic residues" evidence="1">
    <location>
        <begin position="17"/>
        <end position="34"/>
    </location>
</feature>
<dbReference type="AlphaFoldDB" id="H3KH14"/>
<protein>
    <submittedName>
        <fullName evidence="2">Sperm protamine P1 family protein</fullName>
    </submittedName>
</protein>
<organism evidence="2 3">
    <name type="scientific">Sutterella parvirubra YIT 11816</name>
    <dbReference type="NCBI Taxonomy" id="762967"/>
    <lineage>
        <taxon>Bacteria</taxon>
        <taxon>Pseudomonadati</taxon>
        <taxon>Pseudomonadota</taxon>
        <taxon>Betaproteobacteria</taxon>
        <taxon>Burkholderiales</taxon>
        <taxon>Sutterellaceae</taxon>
        <taxon>Sutterella</taxon>
    </lineage>
</organism>
<accession>H3KH14</accession>
<evidence type="ECO:0000313" key="3">
    <source>
        <dbReference type="Proteomes" id="UP000004956"/>
    </source>
</evidence>
<sequence>MREAMEASLRAAGRPTCRQRRQRPRRPRRRGRRRGREDGPFFECTGRRGEEKRIPAPPRGAPENPRVFSRKTSAKD</sequence>
<dbReference type="EMBL" id="AFBQ01000307">
    <property type="protein sequence ID" value="EHY30593.1"/>
    <property type="molecule type" value="Genomic_DNA"/>
</dbReference>
<reference evidence="2 3" key="1">
    <citation type="submission" date="2011-11" db="EMBL/GenBank/DDBJ databases">
        <authorList>
            <person name="Weinstock G."/>
            <person name="Sodergren E."/>
            <person name="Clifton S."/>
            <person name="Fulton L."/>
            <person name="Fulton B."/>
            <person name="Courtney L."/>
            <person name="Fronick C."/>
            <person name="Harrison M."/>
            <person name="Strong C."/>
            <person name="Farmer C."/>
            <person name="Delahaunty K."/>
            <person name="Markovic C."/>
            <person name="Hall O."/>
            <person name="Minx P."/>
            <person name="Tomlinson C."/>
            <person name="Mitreva M."/>
            <person name="Hou S."/>
            <person name="Chen J."/>
            <person name="Wollam A."/>
            <person name="Pepin K.H."/>
            <person name="Johnson M."/>
            <person name="Bhonagiri V."/>
            <person name="Zhang X."/>
            <person name="Suruliraj S."/>
            <person name="Warren W."/>
            <person name="Chinwalla A."/>
            <person name="Mardis E.R."/>
            <person name="Wilson R.K."/>
        </authorList>
    </citation>
    <scope>NUCLEOTIDE SEQUENCE [LARGE SCALE GENOMIC DNA]</scope>
    <source>
        <strain evidence="2 3">YIT 11816</strain>
    </source>
</reference>
<name>H3KH14_9BURK</name>
<feature type="compositionally biased region" description="Basic and acidic residues" evidence="1">
    <location>
        <begin position="35"/>
        <end position="54"/>
    </location>
</feature>
<dbReference type="HOGENOM" id="CLU_2653149_0_0_4"/>
<comment type="caution">
    <text evidence="2">The sequence shown here is derived from an EMBL/GenBank/DDBJ whole genome shotgun (WGS) entry which is preliminary data.</text>
</comment>
<dbReference type="Proteomes" id="UP000004956">
    <property type="component" value="Unassembled WGS sequence"/>
</dbReference>
<proteinExistence type="predicted"/>
<evidence type="ECO:0000313" key="2">
    <source>
        <dbReference type="EMBL" id="EHY30593.1"/>
    </source>
</evidence>